<sequence>MSGKAAEVKEKSKLVILHRDQADDYAILGCSTDHAYLPAFEAAPQLLRGADLVLAGYCIGIGEYAPMFSRRLGFTKAVFVALSLHARQLFYNCPTYAGGPGAALILRDGQLVGKKA</sequence>
<reference evidence="1 2" key="1">
    <citation type="journal article" date="2024" name="Nat. Commun.">
        <title>Phylogenomics reveals the evolutionary origins of lichenization in chlorophyte algae.</title>
        <authorList>
            <person name="Puginier C."/>
            <person name="Libourel C."/>
            <person name="Otte J."/>
            <person name="Skaloud P."/>
            <person name="Haon M."/>
            <person name="Grisel S."/>
            <person name="Petersen M."/>
            <person name="Berrin J.G."/>
            <person name="Delaux P.M."/>
            <person name="Dal Grande F."/>
            <person name="Keller J."/>
        </authorList>
    </citation>
    <scope>NUCLEOTIDE SEQUENCE [LARGE SCALE GENOMIC DNA]</scope>
    <source>
        <strain evidence="1 2">SAG 2145</strain>
    </source>
</reference>
<comment type="caution">
    <text evidence="1">The sequence shown here is derived from an EMBL/GenBank/DDBJ whole genome shotgun (WGS) entry which is preliminary data.</text>
</comment>
<dbReference type="Proteomes" id="UP001438707">
    <property type="component" value="Unassembled WGS sequence"/>
</dbReference>
<dbReference type="EMBL" id="JALJOS010000007">
    <property type="protein sequence ID" value="KAK9836677.1"/>
    <property type="molecule type" value="Genomic_DNA"/>
</dbReference>
<name>A0AAW1RSR4_9CHLO</name>
<organism evidence="1 2">
    <name type="scientific">Apatococcus lobatus</name>
    <dbReference type="NCBI Taxonomy" id="904363"/>
    <lineage>
        <taxon>Eukaryota</taxon>
        <taxon>Viridiplantae</taxon>
        <taxon>Chlorophyta</taxon>
        <taxon>core chlorophytes</taxon>
        <taxon>Trebouxiophyceae</taxon>
        <taxon>Chlorellales</taxon>
        <taxon>Chlorellaceae</taxon>
        <taxon>Apatococcus</taxon>
    </lineage>
</organism>
<dbReference type="AlphaFoldDB" id="A0AAW1RSR4"/>
<accession>A0AAW1RSR4</accession>
<keyword evidence="2" id="KW-1185">Reference proteome</keyword>
<protein>
    <submittedName>
        <fullName evidence="1">Uncharacterized protein</fullName>
    </submittedName>
</protein>
<dbReference type="InterPro" id="IPR009003">
    <property type="entry name" value="Peptidase_S1_PA"/>
</dbReference>
<gene>
    <name evidence="1" type="ORF">WJX74_005832</name>
</gene>
<dbReference type="SUPFAM" id="SSF50494">
    <property type="entry name" value="Trypsin-like serine proteases"/>
    <property type="match status" value="1"/>
</dbReference>
<evidence type="ECO:0000313" key="2">
    <source>
        <dbReference type="Proteomes" id="UP001438707"/>
    </source>
</evidence>
<proteinExistence type="predicted"/>
<evidence type="ECO:0000313" key="1">
    <source>
        <dbReference type="EMBL" id="KAK9836677.1"/>
    </source>
</evidence>